<proteinExistence type="predicted"/>
<evidence type="ECO:0000313" key="1">
    <source>
        <dbReference type="EMBL" id="AMW88368.1"/>
    </source>
</evidence>
<dbReference type="EMBL" id="KU950310">
    <property type="protein sequence ID" value="AMW88368.1"/>
    <property type="molecule type" value="Genomic_DNA"/>
</dbReference>
<name>A0A286JZZ4_PSESF</name>
<protein>
    <submittedName>
        <fullName evidence="1">Uncharacterized protein</fullName>
    </submittedName>
</protein>
<reference evidence="1" key="1">
    <citation type="submission" date="2016-03" db="EMBL/GenBank/DDBJ databases">
        <title>The evolution of Pseudomonas syringe pv. actinidiae in New Zealand.</title>
        <authorList>
            <person name="Butler M.I."/>
            <person name="Taiaroa G."/>
            <person name="Stockwell P."/>
            <person name="Lamont I."/>
            <person name="Poulter R."/>
        </authorList>
    </citation>
    <scope>NUCLEOTIDE SEQUENCE</scope>
    <source>
        <strain evidence="1">SR198</strain>
        <plasmid evidence="1">pMG2_SR198</plasmid>
    </source>
</reference>
<dbReference type="AlphaFoldDB" id="A0A286JZZ4"/>
<geneLocation type="plasmid" evidence="1">
    <name>pMG2_SR198</name>
</geneLocation>
<accession>A0A286JZZ4</accession>
<keyword evidence="1" id="KW-0614">Plasmid</keyword>
<organism evidence="1">
    <name type="scientific">Pseudomonas syringae pv. actinidiae</name>
    <dbReference type="NCBI Taxonomy" id="103796"/>
    <lineage>
        <taxon>Bacteria</taxon>
        <taxon>Pseudomonadati</taxon>
        <taxon>Pseudomonadota</taxon>
        <taxon>Gammaproteobacteria</taxon>
        <taxon>Pseudomonadales</taxon>
        <taxon>Pseudomonadaceae</taxon>
        <taxon>Pseudomonas</taxon>
        <taxon>Pseudomonas syringae</taxon>
    </lineage>
</organism>
<sequence>MMCPWSFGTKLTWRLPGQYSRGRYHMNQLQMGLFFDESSVEMAVSESASWTLPSFSFVEYQHLVLQSRANVSRVPPGLLSFFLLGVEASEQSLAQGSLAEDRPSQWRAVAHFNDSTWLELNAVANLGFISGAESKVRTAPRSKVIGVYVEGVGSLIVHGWLSTGDRRYWAEFLPWRSSFFRPSFRDAVPVISEPYTRWENVVSCMQFSSAGDKVPSVPTVKVKGREYVVTSAVYSRQYREGEAWAFVRLCDWAGPSFTYDQNIKEMEAGRKERGDQRGILAKVRGEICVLSELVILADSSPL</sequence>